<proteinExistence type="predicted"/>
<keyword evidence="1" id="KW-1133">Transmembrane helix</keyword>
<evidence type="ECO:0000256" key="1">
    <source>
        <dbReference type="SAM" id="Phobius"/>
    </source>
</evidence>
<keyword evidence="1" id="KW-0812">Transmembrane</keyword>
<reference evidence="3" key="1">
    <citation type="journal article" date="2019" name="Int. J. Syst. Evol. Microbiol.">
        <title>The Global Catalogue of Microorganisms (GCM) 10K type strain sequencing project: providing services to taxonomists for standard genome sequencing and annotation.</title>
        <authorList>
            <consortium name="The Broad Institute Genomics Platform"/>
            <consortium name="The Broad Institute Genome Sequencing Center for Infectious Disease"/>
            <person name="Wu L."/>
            <person name="Ma J."/>
        </authorList>
    </citation>
    <scope>NUCLEOTIDE SEQUENCE [LARGE SCALE GENOMIC DNA]</scope>
    <source>
        <strain evidence="3">CGMCC 1.12931</strain>
    </source>
</reference>
<accession>A0ABQ1SHL8</accession>
<name>A0ABQ1SHL8_9FLAO</name>
<protein>
    <submittedName>
        <fullName evidence="2">Uncharacterized protein</fullName>
    </submittedName>
</protein>
<keyword evidence="3" id="KW-1185">Reference proteome</keyword>
<dbReference type="EMBL" id="BMGM01000006">
    <property type="protein sequence ID" value="GGE36202.1"/>
    <property type="molecule type" value="Genomic_DNA"/>
</dbReference>
<feature type="transmembrane region" description="Helical" evidence="1">
    <location>
        <begin position="41"/>
        <end position="58"/>
    </location>
</feature>
<evidence type="ECO:0000313" key="2">
    <source>
        <dbReference type="EMBL" id="GGE36202.1"/>
    </source>
</evidence>
<comment type="caution">
    <text evidence="2">The sequence shown here is derived from an EMBL/GenBank/DDBJ whole genome shotgun (WGS) entry which is preliminary data.</text>
</comment>
<organism evidence="2 3">
    <name type="scientific">Psychroflexus planctonicus</name>
    <dbReference type="NCBI Taxonomy" id="1526575"/>
    <lineage>
        <taxon>Bacteria</taxon>
        <taxon>Pseudomonadati</taxon>
        <taxon>Bacteroidota</taxon>
        <taxon>Flavobacteriia</taxon>
        <taxon>Flavobacteriales</taxon>
        <taxon>Flavobacteriaceae</taxon>
        <taxon>Psychroflexus</taxon>
    </lineage>
</organism>
<sequence length="71" mass="8359">MKLPKKIHVALILLLLVGLIYFTMQIEWSKILNQTFEWKSLQGFLVTLLVLLVLIFQYKFTHTKQKPNDGN</sequence>
<keyword evidence="1" id="KW-0472">Membrane</keyword>
<evidence type="ECO:0000313" key="3">
    <source>
        <dbReference type="Proteomes" id="UP000599179"/>
    </source>
</evidence>
<gene>
    <name evidence="2" type="ORF">GCM10010832_15520</name>
</gene>
<dbReference type="Proteomes" id="UP000599179">
    <property type="component" value="Unassembled WGS sequence"/>
</dbReference>